<feature type="compositionally biased region" description="Low complexity" evidence="10">
    <location>
        <begin position="1"/>
        <end position="34"/>
    </location>
</feature>
<protein>
    <recommendedName>
        <fullName evidence="5">GTP cyclohydrolase 1</fullName>
        <ecNumber evidence="4">3.5.4.16</ecNumber>
    </recommendedName>
    <alternativeName>
        <fullName evidence="9">GTP cyclohydrolase I</fullName>
    </alternativeName>
</protein>
<organism evidence="12 13">
    <name type="scientific">Ectocarpus siliculosus</name>
    <name type="common">Brown alga</name>
    <name type="synonym">Conferva siliculosa</name>
    <dbReference type="NCBI Taxonomy" id="2880"/>
    <lineage>
        <taxon>Eukaryota</taxon>
        <taxon>Sar</taxon>
        <taxon>Stramenopiles</taxon>
        <taxon>Ochrophyta</taxon>
        <taxon>PX clade</taxon>
        <taxon>Phaeophyceae</taxon>
        <taxon>Ectocarpales</taxon>
        <taxon>Ectocarpaceae</taxon>
        <taxon>Ectocarpus</taxon>
    </lineage>
</organism>
<dbReference type="InterPro" id="IPR018234">
    <property type="entry name" value="GTP_CycHdrlase_I_CS"/>
</dbReference>
<dbReference type="Proteomes" id="UP000002630">
    <property type="component" value="Unassembled WGS sequence"/>
</dbReference>
<dbReference type="GO" id="GO:0003934">
    <property type="term" value="F:GTP cyclohydrolase I activity"/>
    <property type="evidence" value="ECO:0007669"/>
    <property type="project" value="UniProtKB-EC"/>
</dbReference>
<dbReference type="UniPathway" id="UPA00848">
    <property type="reaction ID" value="UER00151"/>
</dbReference>
<evidence type="ECO:0000256" key="3">
    <source>
        <dbReference type="ARBA" id="ARBA00008085"/>
    </source>
</evidence>
<evidence type="ECO:0000256" key="9">
    <source>
        <dbReference type="ARBA" id="ARBA00030854"/>
    </source>
</evidence>
<dbReference type="InterPro" id="IPR043134">
    <property type="entry name" value="GTP-CH-I_N"/>
</dbReference>
<dbReference type="HAMAP" id="MF_00223">
    <property type="entry name" value="FolE"/>
    <property type="match status" value="1"/>
</dbReference>
<dbReference type="OrthoDB" id="4966at2759"/>
<evidence type="ECO:0000259" key="11">
    <source>
        <dbReference type="Pfam" id="PF01227"/>
    </source>
</evidence>
<dbReference type="eggNOG" id="KOG2698">
    <property type="taxonomic scope" value="Eukaryota"/>
</dbReference>
<keyword evidence="13" id="KW-1185">Reference proteome</keyword>
<evidence type="ECO:0000256" key="5">
    <source>
        <dbReference type="ARBA" id="ARBA00017272"/>
    </source>
</evidence>
<dbReference type="EMBL" id="FN649760">
    <property type="protein sequence ID" value="CBJ32453.1"/>
    <property type="molecule type" value="Genomic_DNA"/>
</dbReference>
<evidence type="ECO:0000256" key="7">
    <source>
        <dbReference type="ARBA" id="ARBA00022801"/>
    </source>
</evidence>
<gene>
    <name evidence="12" type="ORF">Esi_0339_0028</name>
</gene>
<name>D7FY40_ECTSI</name>
<comment type="catalytic activity">
    <reaction evidence="1">
        <text>GTP + H2O = 7,8-dihydroneopterin 3'-triphosphate + formate + H(+)</text>
        <dbReference type="Rhea" id="RHEA:17473"/>
        <dbReference type="ChEBI" id="CHEBI:15377"/>
        <dbReference type="ChEBI" id="CHEBI:15378"/>
        <dbReference type="ChEBI" id="CHEBI:15740"/>
        <dbReference type="ChEBI" id="CHEBI:37565"/>
        <dbReference type="ChEBI" id="CHEBI:58462"/>
        <dbReference type="EC" id="3.5.4.16"/>
    </reaction>
</comment>
<dbReference type="AlphaFoldDB" id="D7FY40"/>
<dbReference type="NCBIfam" id="NF006825">
    <property type="entry name" value="PRK09347.1-2"/>
    <property type="match status" value="1"/>
</dbReference>
<dbReference type="PROSITE" id="PS00860">
    <property type="entry name" value="GTP_CYCLOHYDROL_1_2"/>
    <property type="match status" value="1"/>
</dbReference>
<comment type="pathway">
    <text evidence="2">Cofactor biosynthesis; 7,8-dihydroneopterin triphosphate biosynthesis; 7,8-dihydroneopterin triphosphate from GTP: step 1/1.</text>
</comment>
<evidence type="ECO:0000313" key="13">
    <source>
        <dbReference type="Proteomes" id="UP000002630"/>
    </source>
</evidence>
<dbReference type="InterPro" id="IPR001474">
    <property type="entry name" value="GTP_CycHdrlase_I"/>
</dbReference>
<evidence type="ECO:0000256" key="2">
    <source>
        <dbReference type="ARBA" id="ARBA00005080"/>
    </source>
</evidence>
<dbReference type="EC" id="3.5.4.16" evidence="4"/>
<dbReference type="InterPro" id="IPR020602">
    <property type="entry name" value="GTP_CycHdrlase_I_dom"/>
</dbReference>
<dbReference type="STRING" id="2880.D7FY40"/>
<keyword evidence="7" id="KW-0378">Hydrolase</keyword>
<evidence type="ECO:0000313" key="12">
    <source>
        <dbReference type="EMBL" id="CBJ32453.1"/>
    </source>
</evidence>
<dbReference type="GO" id="GO:0005525">
    <property type="term" value="F:GTP binding"/>
    <property type="evidence" value="ECO:0007669"/>
    <property type="project" value="UniProtKB-KW"/>
</dbReference>
<dbReference type="Pfam" id="PF01227">
    <property type="entry name" value="GTP_cyclohydroI"/>
    <property type="match status" value="1"/>
</dbReference>
<accession>D7FY40</accession>
<dbReference type="InterPro" id="IPR043133">
    <property type="entry name" value="GTP-CH-I_C/QueF"/>
</dbReference>
<reference evidence="12 13" key="1">
    <citation type="journal article" date="2010" name="Nature">
        <title>The Ectocarpus genome and the independent evolution of multicellularity in brown algae.</title>
        <authorList>
            <person name="Cock J.M."/>
            <person name="Sterck L."/>
            <person name="Rouze P."/>
            <person name="Scornet D."/>
            <person name="Allen A.E."/>
            <person name="Amoutzias G."/>
            <person name="Anthouard V."/>
            <person name="Artiguenave F."/>
            <person name="Aury J.M."/>
            <person name="Badger J.H."/>
            <person name="Beszteri B."/>
            <person name="Billiau K."/>
            <person name="Bonnet E."/>
            <person name="Bothwell J.H."/>
            <person name="Bowler C."/>
            <person name="Boyen C."/>
            <person name="Brownlee C."/>
            <person name="Carrano C.J."/>
            <person name="Charrier B."/>
            <person name="Cho G.Y."/>
            <person name="Coelho S.M."/>
            <person name="Collen J."/>
            <person name="Corre E."/>
            <person name="Da Silva C."/>
            <person name="Delage L."/>
            <person name="Delaroque N."/>
            <person name="Dittami S.M."/>
            <person name="Doulbeau S."/>
            <person name="Elias M."/>
            <person name="Farnham G."/>
            <person name="Gachon C.M."/>
            <person name="Gschloessl B."/>
            <person name="Heesch S."/>
            <person name="Jabbari K."/>
            <person name="Jubin C."/>
            <person name="Kawai H."/>
            <person name="Kimura K."/>
            <person name="Kloareg B."/>
            <person name="Kupper F.C."/>
            <person name="Lang D."/>
            <person name="Le Bail A."/>
            <person name="Leblanc C."/>
            <person name="Lerouge P."/>
            <person name="Lohr M."/>
            <person name="Lopez P.J."/>
            <person name="Martens C."/>
            <person name="Maumus F."/>
            <person name="Michel G."/>
            <person name="Miranda-Saavedra D."/>
            <person name="Morales J."/>
            <person name="Moreau H."/>
            <person name="Motomura T."/>
            <person name="Nagasato C."/>
            <person name="Napoli C.A."/>
            <person name="Nelson D.R."/>
            <person name="Nyvall-Collen P."/>
            <person name="Peters A.F."/>
            <person name="Pommier C."/>
            <person name="Potin P."/>
            <person name="Poulain J."/>
            <person name="Quesneville H."/>
            <person name="Read B."/>
            <person name="Rensing S.A."/>
            <person name="Ritter A."/>
            <person name="Rousvoal S."/>
            <person name="Samanta M."/>
            <person name="Samson G."/>
            <person name="Schroeder D.C."/>
            <person name="Segurens B."/>
            <person name="Strittmatter M."/>
            <person name="Tonon T."/>
            <person name="Tregear J.W."/>
            <person name="Valentin K."/>
            <person name="von Dassow P."/>
            <person name="Yamagishi T."/>
            <person name="Van de Peer Y."/>
            <person name="Wincker P."/>
        </authorList>
    </citation>
    <scope>NUCLEOTIDE SEQUENCE [LARGE SCALE GENOMIC DNA]</scope>
    <source>
        <strain evidence="13">Ec32 / CCAP1310/4</strain>
    </source>
</reference>
<dbReference type="GO" id="GO:0005737">
    <property type="term" value="C:cytoplasm"/>
    <property type="evidence" value="ECO:0007669"/>
    <property type="project" value="TreeGrafter"/>
</dbReference>
<sequence>MLPANNAATSTAAAAAPPRNGAAGPAASPSKGKGAVNGAAEAGPGLKRRRSAPDVRAEEMRRALADDDEGRLDKMQKACSTLLECLGEDVSREGLVKTPSRMAKALLACTRGYSQSLSDIVNEAVFEEDHHEMILVKDIEIHSLCEHHMVPFTGKVHIAYIPRSKIIGLSKLARIADMYARRLQVQERLTRQIAEAIREAVDPLGVGVVVEASHMCMVMRGVQKQGATTMTSSVNGCFQADSRTRAEFFSLIGLDR</sequence>
<evidence type="ECO:0000256" key="4">
    <source>
        <dbReference type="ARBA" id="ARBA00012715"/>
    </source>
</evidence>
<feature type="region of interest" description="Disordered" evidence="10">
    <location>
        <begin position="1"/>
        <end position="58"/>
    </location>
</feature>
<keyword evidence="8" id="KW-0342">GTP-binding</keyword>
<feature type="domain" description="GTP cyclohydrolase I" evidence="11">
    <location>
        <begin position="75"/>
        <end position="252"/>
    </location>
</feature>
<dbReference type="NCBIfam" id="NF006826">
    <property type="entry name" value="PRK09347.1-3"/>
    <property type="match status" value="1"/>
</dbReference>
<keyword evidence="6" id="KW-0547">Nucleotide-binding</keyword>
<dbReference type="Gene3D" id="1.10.286.10">
    <property type="match status" value="1"/>
</dbReference>
<dbReference type="PANTHER" id="PTHR11109:SF7">
    <property type="entry name" value="GTP CYCLOHYDROLASE 1"/>
    <property type="match status" value="1"/>
</dbReference>
<dbReference type="SUPFAM" id="SSF55620">
    <property type="entry name" value="Tetrahydrobiopterin biosynthesis enzymes-like"/>
    <property type="match status" value="1"/>
</dbReference>
<evidence type="ECO:0000256" key="1">
    <source>
        <dbReference type="ARBA" id="ARBA00001052"/>
    </source>
</evidence>
<dbReference type="PROSITE" id="PS00859">
    <property type="entry name" value="GTP_CYCLOHYDROL_1_1"/>
    <property type="match status" value="1"/>
</dbReference>
<dbReference type="GO" id="GO:0046654">
    <property type="term" value="P:tetrahydrofolate biosynthetic process"/>
    <property type="evidence" value="ECO:0007669"/>
    <property type="project" value="InterPro"/>
</dbReference>
<proteinExistence type="inferred from homology"/>
<dbReference type="GO" id="GO:0006729">
    <property type="term" value="P:tetrahydrobiopterin biosynthetic process"/>
    <property type="evidence" value="ECO:0007669"/>
    <property type="project" value="TreeGrafter"/>
</dbReference>
<dbReference type="InParanoid" id="D7FY40"/>
<dbReference type="NCBIfam" id="TIGR00063">
    <property type="entry name" value="folE"/>
    <property type="match status" value="1"/>
</dbReference>
<evidence type="ECO:0000256" key="10">
    <source>
        <dbReference type="SAM" id="MobiDB-lite"/>
    </source>
</evidence>
<evidence type="ECO:0000256" key="6">
    <source>
        <dbReference type="ARBA" id="ARBA00022741"/>
    </source>
</evidence>
<comment type="similarity">
    <text evidence="3">Belongs to the GTP cyclohydrolase I family.</text>
</comment>
<dbReference type="CDD" id="cd00642">
    <property type="entry name" value="GTP_cyclohydro1"/>
    <property type="match status" value="1"/>
</dbReference>
<dbReference type="GO" id="GO:0008270">
    <property type="term" value="F:zinc ion binding"/>
    <property type="evidence" value="ECO:0007669"/>
    <property type="project" value="TreeGrafter"/>
</dbReference>
<dbReference type="Gene3D" id="3.30.1130.10">
    <property type="match status" value="1"/>
</dbReference>
<dbReference type="FunFam" id="1.10.286.10:FF:000003">
    <property type="entry name" value="GTP cyclohydrolase 1"/>
    <property type="match status" value="1"/>
</dbReference>
<dbReference type="FunFam" id="3.30.1130.10:FF:000001">
    <property type="entry name" value="GTP cyclohydrolase 1"/>
    <property type="match status" value="1"/>
</dbReference>
<dbReference type="PANTHER" id="PTHR11109">
    <property type="entry name" value="GTP CYCLOHYDROLASE I"/>
    <property type="match status" value="1"/>
</dbReference>
<evidence type="ECO:0000256" key="8">
    <source>
        <dbReference type="ARBA" id="ARBA00023134"/>
    </source>
</evidence>